<evidence type="ECO:0000259" key="7">
    <source>
        <dbReference type="SMART" id="SM00278"/>
    </source>
</evidence>
<dbReference type="RefSeq" id="WP_093393320.1">
    <property type="nucleotide sequence ID" value="NZ_FOUU01000001.1"/>
</dbReference>
<evidence type="ECO:0000256" key="6">
    <source>
        <dbReference type="HAMAP-Rule" id="MF_00031"/>
    </source>
</evidence>
<dbReference type="Proteomes" id="UP000199611">
    <property type="component" value="Unassembled WGS sequence"/>
</dbReference>
<dbReference type="GO" id="GO:0005737">
    <property type="term" value="C:cytoplasm"/>
    <property type="evidence" value="ECO:0007669"/>
    <property type="project" value="UniProtKB-SubCell"/>
</dbReference>
<keyword evidence="8" id="KW-0067">ATP-binding</keyword>
<dbReference type="InterPro" id="IPR010994">
    <property type="entry name" value="RuvA_2-like"/>
</dbReference>
<accession>A0A1I4RF10</accession>
<dbReference type="Pfam" id="PF14520">
    <property type="entry name" value="HHH_5"/>
    <property type="match status" value="1"/>
</dbReference>
<dbReference type="NCBIfam" id="TIGR00084">
    <property type="entry name" value="ruvA"/>
    <property type="match status" value="1"/>
</dbReference>
<gene>
    <name evidence="6" type="primary">ruvA</name>
    <name evidence="8" type="ORF">SAMN05660836_00574</name>
</gene>
<dbReference type="Pfam" id="PF01330">
    <property type="entry name" value="RuvA_N"/>
    <property type="match status" value="1"/>
</dbReference>
<keyword evidence="2 6" id="KW-0227">DNA damage</keyword>
<dbReference type="HAMAP" id="MF_00031">
    <property type="entry name" value="DNA_HJ_migration_RuvA"/>
    <property type="match status" value="1"/>
</dbReference>
<comment type="subcellular location">
    <subcellularLocation>
        <location evidence="6">Cytoplasm</location>
    </subcellularLocation>
</comment>
<feature type="domain" description="Helix-hairpin-helix DNA-binding motif class 1" evidence="7">
    <location>
        <begin position="73"/>
        <end position="92"/>
    </location>
</feature>
<keyword evidence="1 6" id="KW-0963">Cytoplasm</keyword>
<dbReference type="InterPro" id="IPR012340">
    <property type="entry name" value="NA-bd_OB-fold"/>
</dbReference>
<dbReference type="GO" id="GO:0048476">
    <property type="term" value="C:Holliday junction resolvase complex"/>
    <property type="evidence" value="ECO:0007669"/>
    <property type="project" value="UniProtKB-UniRule"/>
</dbReference>
<keyword evidence="8" id="KW-0547">Nucleotide-binding</keyword>
<keyword evidence="9" id="KW-1185">Reference proteome</keyword>
<dbReference type="AlphaFoldDB" id="A0A1I4RF10"/>
<dbReference type="SUPFAM" id="SSF50249">
    <property type="entry name" value="Nucleic acid-binding proteins"/>
    <property type="match status" value="1"/>
</dbReference>
<feature type="region of interest" description="Domain I" evidence="6">
    <location>
        <begin position="1"/>
        <end position="64"/>
    </location>
</feature>
<dbReference type="Gene3D" id="2.40.50.140">
    <property type="entry name" value="Nucleic acid-binding proteins"/>
    <property type="match status" value="1"/>
</dbReference>
<dbReference type="GO" id="GO:0005524">
    <property type="term" value="F:ATP binding"/>
    <property type="evidence" value="ECO:0007669"/>
    <property type="project" value="InterPro"/>
</dbReference>
<name>A0A1I4RF10_9BACT</name>
<dbReference type="GO" id="GO:0009378">
    <property type="term" value="F:four-way junction helicase activity"/>
    <property type="evidence" value="ECO:0007669"/>
    <property type="project" value="InterPro"/>
</dbReference>
<dbReference type="InterPro" id="IPR000085">
    <property type="entry name" value="RuvA"/>
</dbReference>
<dbReference type="SUPFAM" id="SSF47781">
    <property type="entry name" value="RuvA domain 2-like"/>
    <property type="match status" value="1"/>
</dbReference>
<dbReference type="Pfam" id="PF07499">
    <property type="entry name" value="RuvA_C"/>
    <property type="match status" value="1"/>
</dbReference>
<reference evidence="9" key="1">
    <citation type="submission" date="2016-10" db="EMBL/GenBank/DDBJ databases">
        <authorList>
            <person name="Varghese N."/>
            <person name="Submissions S."/>
        </authorList>
    </citation>
    <scope>NUCLEOTIDE SEQUENCE [LARGE SCALE GENOMIC DNA]</scope>
    <source>
        <strain evidence="9">DSM 9990</strain>
    </source>
</reference>
<dbReference type="SUPFAM" id="SSF46929">
    <property type="entry name" value="DNA helicase RuvA subunit, C-terminal domain"/>
    <property type="match status" value="1"/>
</dbReference>
<evidence type="ECO:0000256" key="3">
    <source>
        <dbReference type="ARBA" id="ARBA00023125"/>
    </source>
</evidence>
<dbReference type="SMART" id="SM00278">
    <property type="entry name" value="HhH1"/>
    <property type="match status" value="2"/>
</dbReference>
<comment type="domain">
    <text evidence="6">Has three domains with a flexible linker between the domains II and III and assumes an 'L' shape. Domain III is highly mobile and contacts RuvB.</text>
</comment>
<dbReference type="InterPro" id="IPR011114">
    <property type="entry name" value="RuvA_C"/>
</dbReference>
<sequence>MIAYLKGILAHKSPDYVIVDVNGVGYGVSVSLNTFYQLPDPGKDVFLHTYTYVREDILQLFGFGSAEEKRLFLELIAIAGVGPRVALHILSGISPQELHQTVMEHNVKRLQKIPGVGKKTAERILLELKHKLKIPEDLSSGLSVSSGKPSITEDAISALMNLGYKQIEAQKAVSKAERKLGKEASLEDLLREALRAMI</sequence>
<evidence type="ECO:0000313" key="8">
    <source>
        <dbReference type="EMBL" id="SFM50626.1"/>
    </source>
</evidence>
<keyword evidence="4 6" id="KW-0233">DNA recombination</keyword>
<dbReference type="InterPro" id="IPR013849">
    <property type="entry name" value="DNA_helicase_Holl-junc_RuvA_I"/>
</dbReference>
<protein>
    <recommendedName>
        <fullName evidence="6">Holliday junction branch migration complex subunit RuvA</fullName>
    </recommendedName>
</protein>
<dbReference type="InterPro" id="IPR003583">
    <property type="entry name" value="Hlx-hairpin-Hlx_DNA-bd_motif"/>
</dbReference>
<evidence type="ECO:0000256" key="5">
    <source>
        <dbReference type="ARBA" id="ARBA00023204"/>
    </source>
</evidence>
<comment type="subunit">
    <text evidence="6">Homotetramer. Forms an RuvA(8)-RuvB(12)-Holliday junction (HJ) complex. HJ DNA is sandwiched between 2 RuvA tetramers; dsDNA enters through RuvA and exits via RuvB. An RuvB hexamer assembles on each DNA strand where it exits the tetramer. Each RuvB hexamer is contacted by two RuvA subunits (via domain III) on 2 adjacent RuvB subunits; this complex drives branch migration. In the full resolvosome a probable DNA-RuvA(4)-RuvB(12)-RuvC(2) complex forms which resolves the HJ.</text>
</comment>
<dbReference type="EMBL" id="FOUU01000001">
    <property type="protein sequence ID" value="SFM50626.1"/>
    <property type="molecule type" value="Genomic_DNA"/>
</dbReference>
<dbReference type="STRING" id="39841.SAMN05660836_00574"/>
<feature type="region of interest" description="Domain III" evidence="6">
    <location>
        <begin position="152"/>
        <end position="198"/>
    </location>
</feature>
<dbReference type="GO" id="GO:0006310">
    <property type="term" value="P:DNA recombination"/>
    <property type="evidence" value="ECO:0007669"/>
    <property type="project" value="UniProtKB-UniRule"/>
</dbReference>
<evidence type="ECO:0000256" key="2">
    <source>
        <dbReference type="ARBA" id="ARBA00022763"/>
    </source>
</evidence>
<organism evidence="8 9">
    <name type="scientific">Thermodesulforhabdus norvegica</name>
    <dbReference type="NCBI Taxonomy" id="39841"/>
    <lineage>
        <taxon>Bacteria</taxon>
        <taxon>Pseudomonadati</taxon>
        <taxon>Thermodesulfobacteriota</taxon>
        <taxon>Syntrophobacteria</taxon>
        <taxon>Syntrophobacterales</taxon>
        <taxon>Thermodesulforhabdaceae</taxon>
        <taxon>Thermodesulforhabdus</taxon>
    </lineage>
</organism>
<evidence type="ECO:0000313" key="9">
    <source>
        <dbReference type="Proteomes" id="UP000199611"/>
    </source>
</evidence>
<dbReference type="CDD" id="cd14332">
    <property type="entry name" value="UBA_RuvA_C"/>
    <property type="match status" value="1"/>
</dbReference>
<dbReference type="GO" id="GO:0009379">
    <property type="term" value="C:Holliday junction helicase complex"/>
    <property type="evidence" value="ECO:0007669"/>
    <property type="project" value="InterPro"/>
</dbReference>
<comment type="function">
    <text evidence="6">The RuvA-RuvB-RuvC complex processes Holliday junction (HJ) DNA during genetic recombination and DNA repair, while the RuvA-RuvB complex plays an important role in the rescue of blocked DNA replication forks via replication fork reversal (RFR). RuvA specifically binds to HJ cruciform DNA, conferring on it an open structure. The RuvB hexamer acts as an ATP-dependent pump, pulling dsDNA into and through the RuvAB complex. HJ branch migration allows RuvC to scan DNA until it finds its consensus sequence, where it cleaves and resolves the cruciform DNA.</text>
</comment>
<proteinExistence type="inferred from homology"/>
<comment type="caution">
    <text evidence="6">Lacks conserved residue(s) required for the propagation of feature annotation.</text>
</comment>
<keyword evidence="8" id="KW-0378">Hydrolase</keyword>
<evidence type="ECO:0000256" key="4">
    <source>
        <dbReference type="ARBA" id="ARBA00023172"/>
    </source>
</evidence>
<dbReference type="Gene3D" id="1.10.8.10">
    <property type="entry name" value="DNA helicase RuvA subunit, C-terminal domain"/>
    <property type="match status" value="1"/>
</dbReference>
<dbReference type="OrthoDB" id="5293449at2"/>
<feature type="domain" description="Helix-hairpin-helix DNA-binding motif class 1" evidence="7">
    <location>
        <begin position="108"/>
        <end position="127"/>
    </location>
</feature>
<comment type="similarity">
    <text evidence="6">Belongs to the RuvA family.</text>
</comment>
<keyword evidence="3 6" id="KW-0238">DNA-binding</keyword>
<dbReference type="GO" id="GO:0006281">
    <property type="term" value="P:DNA repair"/>
    <property type="evidence" value="ECO:0007669"/>
    <property type="project" value="UniProtKB-UniRule"/>
</dbReference>
<dbReference type="InterPro" id="IPR036267">
    <property type="entry name" value="RuvA_C_sf"/>
</dbReference>
<keyword evidence="8" id="KW-0347">Helicase</keyword>
<dbReference type="GO" id="GO:0000400">
    <property type="term" value="F:four-way junction DNA binding"/>
    <property type="evidence" value="ECO:0007669"/>
    <property type="project" value="UniProtKB-UniRule"/>
</dbReference>
<keyword evidence="5 6" id="KW-0234">DNA repair</keyword>
<evidence type="ECO:0000256" key="1">
    <source>
        <dbReference type="ARBA" id="ARBA00022490"/>
    </source>
</evidence>
<dbReference type="Gene3D" id="1.10.150.20">
    <property type="entry name" value="5' to 3' exonuclease, C-terminal subdomain"/>
    <property type="match status" value="1"/>
</dbReference>